<gene>
    <name evidence="2" type="ORF">AVEN_214580_1</name>
</gene>
<name>A0A4Y2ICA5_ARAVE</name>
<dbReference type="AlphaFoldDB" id="A0A4Y2ICA5"/>
<proteinExistence type="predicted"/>
<sequence>MSCQRRMHITPPLCPALTAVSSHPTLKVLKNLVSFLVKISNNEAMILCADPEISKTCPRYTHQVLEELKGVLRASVEMIIFRIFHHQSFVFPTVKGLPSVFVLKGYVWISIFLLELYFYQ</sequence>
<keyword evidence="1" id="KW-0812">Transmembrane</keyword>
<evidence type="ECO:0000313" key="3">
    <source>
        <dbReference type="Proteomes" id="UP000499080"/>
    </source>
</evidence>
<dbReference type="EMBL" id="BGPR01002547">
    <property type="protein sequence ID" value="GBM75255.1"/>
    <property type="molecule type" value="Genomic_DNA"/>
</dbReference>
<protein>
    <submittedName>
        <fullName evidence="2">Uncharacterized protein</fullName>
    </submittedName>
</protein>
<keyword evidence="3" id="KW-1185">Reference proteome</keyword>
<keyword evidence="1" id="KW-1133">Transmembrane helix</keyword>
<dbReference type="Proteomes" id="UP000499080">
    <property type="component" value="Unassembled WGS sequence"/>
</dbReference>
<reference evidence="2 3" key="1">
    <citation type="journal article" date="2019" name="Sci. Rep.">
        <title>Orb-weaving spider Araneus ventricosus genome elucidates the spidroin gene catalogue.</title>
        <authorList>
            <person name="Kono N."/>
            <person name="Nakamura H."/>
            <person name="Ohtoshi R."/>
            <person name="Moran D.A.P."/>
            <person name="Shinohara A."/>
            <person name="Yoshida Y."/>
            <person name="Fujiwara M."/>
            <person name="Mori M."/>
            <person name="Tomita M."/>
            <person name="Arakawa K."/>
        </authorList>
    </citation>
    <scope>NUCLEOTIDE SEQUENCE [LARGE SCALE GENOMIC DNA]</scope>
</reference>
<accession>A0A4Y2ICA5</accession>
<evidence type="ECO:0000313" key="2">
    <source>
        <dbReference type="EMBL" id="GBM75255.1"/>
    </source>
</evidence>
<feature type="transmembrane region" description="Helical" evidence="1">
    <location>
        <begin position="101"/>
        <end position="119"/>
    </location>
</feature>
<keyword evidence="1" id="KW-0472">Membrane</keyword>
<evidence type="ECO:0000256" key="1">
    <source>
        <dbReference type="SAM" id="Phobius"/>
    </source>
</evidence>
<comment type="caution">
    <text evidence="2">The sequence shown here is derived from an EMBL/GenBank/DDBJ whole genome shotgun (WGS) entry which is preliminary data.</text>
</comment>
<organism evidence="2 3">
    <name type="scientific">Araneus ventricosus</name>
    <name type="common">Orbweaver spider</name>
    <name type="synonym">Epeira ventricosa</name>
    <dbReference type="NCBI Taxonomy" id="182803"/>
    <lineage>
        <taxon>Eukaryota</taxon>
        <taxon>Metazoa</taxon>
        <taxon>Ecdysozoa</taxon>
        <taxon>Arthropoda</taxon>
        <taxon>Chelicerata</taxon>
        <taxon>Arachnida</taxon>
        <taxon>Araneae</taxon>
        <taxon>Araneomorphae</taxon>
        <taxon>Entelegynae</taxon>
        <taxon>Araneoidea</taxon>
        <taxon>Araneidae</taxon>
        <taxon>Araneus</taxon>
    </lineage>
</organism>